<dbReference type="EMBL" id="JANPWB010000002">
    <property type="protein sequence ID" value="KAJ1209033.1"/>
    <property type="molecule type" value="Genomic_DNA"/>
</dbReference>
<feature type="region of interest" description="Disordered" evidence="2">
    <location>
        <begin position="1"/>
        <end position="82"/>
    </location>
</feature>
<dbReference type="Proteomes" id="UP001066276">
    <property type="component" value="Chromosome 1_2"/>
</dbReference>
<feature type="compositionally biased region" description="Polar residues" evidence="2">
    <location>
        <begin position="68"/>
        <end position="80"/>
    </location>
</feature>
<evidence type="ECO:0000256" key="1">
    <source>
        <dbReference type="SAM" id="Coils"/>
    </source>
</evidence>
<dbReference type="GO" id="GO:0035024">
    <property type="term" value="P:negative regulation of Rho protein signal transduction"/>
    <property type="evidence" value="ECO:0007669"/>
    <property type="project" value="TreeGrafter"/>
</dbReference>
<evidence type="ECO:0008006" key="5">
    <source>
        <dbReference type="Google" id="ProtNLM"/>
    </source>
</evidence>
<dbReference type="GO" id="GO:0005737">
    <property type="term" value="C:cytoplasm"/>
    <property type="evidence" value="ECO:0007669"/>
    <property type="project" value="TreeGrafter"/>
</dbReference>
<gene>
    <name evidence="3" type="ORF">NDU88_004412</name>
</gene>
<evidence type="ECO:0000313" key="4">
    <source>
        <dbReference type="Proteomes" id="UP001066276"/>
    </source>
</evidence>
<name>A0AAV7W906_PLEWA</name>
<proteinExistence type="predicted"/>
<evidence type="ECO:0000256" key="2">
    <source>
        <dbReference type="SAM" id="MobiDB-lite"/>
    </source>
</evidence>
<feature type="compositionally biased region" description="Low complexity" evidence="2">
    <location>
        <begin position="1"/>
        <end position="11"/>
    </location>
</feature>
<keyword evidence="4" id="KW-1185">Reference proteome</keyword>
<feature type="coiled-coil region" evidence="1">
    <location>
        <begin position="82"/>
        <end position="164"/>
    </location>
</feature>
<dbReference type="PANTHER" id="PTHR28616">
    <property type="entry name" value="COILED-COIL DOMAIN-CONTAINING PROTEIN 125"/>
    <property type="match status" value="1"/>
</dbReference>
<comment type="caution">
    <text evidence="3">The sequence shown here is derived from an EMBL/GenBank/DDBJ whole genome shotgun (WGS) entry which is preliminary data.</text>
</comment>
<dbReference type="GO" id="GO:2000146">
    <property type="term" value="P:negative regulation of cell motility"/>
    <property type="evidence" value="ECO:0007669"/>
    <property type="project" value="TreeGrafter"/>
</dbReference>
<protein>
    <recommendedName>
        <fullName evidence="5">Coiled-coil domain-containing protein 125</fullName>
    </recommendedName>
</protein>
<dbReference type="AlphaFoldDB" id="A0AAV7W906"/>
<dbReference type="InterPro" id="IPR034608">
    <property type="entry name" value="CCDC125"/>
</dbReference>
<sequence length="505" mass="57800">MELPDLPNDNENPSEEEEDFLAGKCRKGSEAKGSSAVMPCKKGEDSGRTSNNNEASSKRHVVDGMTRCSRQSSYDTNSEMSNDELKQRFQEVTEEVDVLRTELEASQRQMEGKDEALKILQGLAVFDKATSHTKCMLQKTEGERRALEKEINTLQWQLEFEHNRIKYLEESWREKYERIHCENMVLKETLELRTNEVKTLKSENTILNQQCLEILAMLDVEQQNIFHENMSINKTGLTDITAIELAVLGACNCAGEDPCACAKMSATTRKQLLHLKQEVELEKKNKDEAFIMADAFRIAFEQQLKRRNDQTLRMSEVDRICRKESRRLKNWKRIMEDGALFAKGNKDKESLGKKLIGMLISVADYRKLEELDDPQEIIKILIDLLNDKEEALAHQRKVSYMLSRAMEEKVKDTKPSNGTHPPEECPAVRNHQTEGCDSKAPTAFTCCCLHKAVNSFYTVQSKSIMKKSLRTLKKSRSLPSRILLCSETETLLNSQIVVECGHKEH</sequence>
<keyword evidence="1" id="KW-0175">Coiled coil</keyword>
<dbReference type="PANTHER" id="PTHR28616:SF1">
    <property type="entry name" value="COILED-COIL DOMAIN-CONTAINING PROTEIN 125"/>
    <property type="match status" value="1"/>
</dbReference>
<organism evidence="3 4">
    <name type="scientific">Pleurodeles waltl</name>
    <name type="common">Iberian ribbed newt</name>
    <dbReference type="NCBI Taxonomy" id="8319"/>
    <lineage>
        <taxon>Eukaryota</taxon>
        <taxon>Metazoa</taxon>
        <taxon>Chordata</taxon>
        <taxon>Craniata</taxon>
        <taxon>Vertebrata</taxon>
        <taxon>Euteleostomi</taxon>
        <taxon>Amphibia</taxon>
        <taxon>Batrachia</taxon>
        <taxon>Caudata</taxon>
        <taxon>Salamandroidea</taxon>
        <taxon>Salamandridae</taxon>
        <taxon>Pleurodelinae</taxon>
        <taxon>Pleurodeles</taxon>
    </lineage>
</organism>
<reference evidence="3" key="1">
    <citation type="journal article" date="2022" name="bioRxiv">
        <title>Sequencing and chromosome-scale assembly of the giantPleurodeles waltlgenome.</title>
        <authorList>
            <person name="Brown T."/>
            <person name="Elewa A."/>
            <person name="Iarovenko S."/>
            <person name="Subramanian E."/>
            <person name="Araus A.J."/>
            <person name="Petzold A."/>
            <person name="Susuki M."/>
            <person name="Suzuki K.-i.T."/>
            <person name="Hayashi T."/>
            <person name="Toyoda A."/>
            <person name="Oliveira C."/>
            <person name="Osipova E."/>
            <person name="Leigh N.D."/>
            <person name="Simon A."/>
            <person name="Yun M.H."/>
        </authorList>
    </citation>
    <scope>NUCLEOTIDE SEQUENCE</scope>
    <source>
        <strain evidence="3">20211129_DDA</strain>
        <tissue evidence="3">Liver</tissue>
    </source>
</reference>
<evidence type="ECO:0000313" key="3">
    <source>
        <dbReference type="EMBL" id="KAJ1209033.1"/>
    </source>
</evidence>
<accession>A0AAV7W906</accession>